<dbReference type="PROSITE" id="PS51192">
    <property type="entry name" value="HELICASE_ATP_BIND_1"/>
    <property type="match status" value="1"/>
</dbReference>
<evidence type="ECO:0000256" key="4">
    <source>
        <dbReference type="ARBA" id="ARBA00022840"/>
    </source>
</evidence>
<evidence type="ECO:0000256" key="6">
    <source>
        <dbReference type="SAM" id="MobiDB-lite"/>
    </source>
</evidence>
<dbReference type="Pfam" id="PF00270">
    <property type="entry name" value="DEAD"/>
    <property type="match status" value="1"/>
</dbReference>
<keyword evidence="1 5" id="KW-0547">Nucleotide-binding</keyword>
<gene>
    <name evidence="9" type="ORF">FC64_GL000094</name>
</gene>
<dbReference type="InterPro" id="IPR001650">
    <property type="entry name" value="Helicase_C-like"/>
</dbReference>
<dbReference type="InterPro" id="IPR011545">
    <property type="entry name" value="DEAD/DEAH_box_helicase_dom"/>
</dbReference>
<evidence type="ECO:0000256" key="3">
    <source>
        <dbReference type="ARBA" id="ARBA00022806"/>
    </source>
</evidence>
<keyword evidence="2 5" id="KW-0378">Hydrolase</keyword>
<evidence type="ECO:0000259" key="8">
    <source>
        <dbReference type="PROSITE" id="PS51194"/>
    </source>
</evidence>
<evidence type="ECO:0000259" key="7">
    <source>
        <dbReference type="PROSITE" id="PS51192"/>
    </source>
</evidence>
<feature type="region of interest" description="Disordered" evidence="6">
    <location>
        <begin position="375"/>
        <end position="415"/>
    </location>
</feature>
<dbReference type="InterPro" id="IPR027417">
    <property type="entry name" value="P-loop_NTPase"/>
</dbReference>
<dbReference type="PROSITE" id="PS00039">
    <property type="entry name" value="DEAD_ATP_HELICASE"/>
    <property type="match status" value="1"/>
</dbReference>
<feature type="compositionally biased region" description="Basic residues" evidence="6">
    <location>
        <begin position="393"/>
        <end position="415"/>
    </location>
</feature>
<comment type="caution">
    <text evidence="9">The sequence shown here is derived from an EMBL/GenBank/DDBJ whole genome shotgun (WGS) entry which is preliminary data.</text>
</comment>
<feature type="domain" description="Helicase ATP-binding" evidence="7">
    <location>
        <begin position="25"/>
        <end position="195"/>
    </location>
</feature>
<organism evidence="9 10">
    <name type="scientific">Ligilactobacillus araffinosus DSM 20653</name>
    <dbReference type="NCBI Taxonomy" id="1423820"/>
    <lineage>
        <taxon>Bacteria</taxon>
        <taxon>Bacillati</taxon>
        <taxon>Bacillota</taxon>
        <taxon>Bacilli</taxon>
        <taxon>Lactobacillales</taxon>
        <taxon>Lactobacillaceae</taxon>
        <taxon>Ligilactobacillus</taxon>
    </lineage>
</organism>
<accession>A0A0R1ZJT4</accession>
<keyword evidence="10" id="KW-1185">Reference proteome</keyword>
<dbReference type="Proteomes" id="UP000051291">
    <property type="component" value="Unassembled WGS sequence"/>
</dbReference>
<dbReference type="InterPro" id="IPR014001">
    <property type="entry name" value="Helicase_ATP-bd"/>
</dbReference>
<comment type="similarity">
    <text evidence="5">Belongs to the DEAD box helicase family.</text>
</comment>
<dbReference type="CDD" id="cd18787">
    <property type="entry name" value="SF2_C_DEAD"/>
    <property type="match status" value="1"/>
</dbReference>
<dbReference type="InterPro" id="IPR000629">
    <property type="entry name" value="RNA-helicase_DEAD-box_CS"/>
</dbReference>
<dbReference type="EMBL" id="AYYZ01000008">
    <property type="protein sequence ID" value="KRM53172.1"/>
    <property type="molecule type" value="Genomic_DNA"/>
</dbReference>
<dbReference type="PANTHER" id="PTHR47963">
    <property type="entry name" value="DEAD-BOX ATP-DEPENDENT RNA HELICASE 47, MITOCHONDRIAL"/>
    <property type="match status" value="1"/>
</dbReference>
<dbReference type="InterPro" id="IPR044742">
    <property type="entry name" value="DEAD/DEAH_RhlB"/>
</dbReference>
<keyword evidence="3 5" id="KW-0347">Helicase</keyword>
<evidence type="ECO:0000313" key="9">
    <source>
        <dbReference type="EMBL" id="KRM53172.1"/>
    </source>
</evidence>
<dbReference type="GO" id="GO:0005840">
    <property type="term" value="C:ribosome"/>
    <property type="evidence" value="ECO:0007669"/>
    <property type="project" value="TreeGrafter"/>
</dbReference>
<dbReference type="PROSITE" id="PS51194">
    <property type="entry name" value="HELICASE_CTER"/>
    <property type="match status" value="1"/>
</dbReference>
<dbReference type="RefSeq" id="WP_057906267.1">
    <property type="nucleotide sequence ID" value="NZ_AYYZ01000008.1"/>
</dbReference>
<dbReference type="AlphaFoldDB" id="A0A0R1ZJT4"/>
<dbReference type="PATRIC" id="fig|1423820.4.peg.96"/>
<dbReference type="GO" id="GO:0033592">
    <property type="term" value="F:RNA strand annealing activity"/>
    <property type="evidence" value="ECO:0007669"/>
    <property type="project" value="TreeGrafter"/>
</dbReference>
<sequence length="415" mass="46946">MNEKFKQYFKEQGFTKLTPIQQATQIALQEGENVLGIAPTGSGKTLAYAWPLLEKVMPGDGTQLIIMAPSQELAAQITTVVREWGKLIDLNTISLIGGANVKRQIERLKKHPEVVVGTPGRMLQLIEQRKLRLHKVIAAVIDEADEMLQEKESKDTIRDILSHAPSEIQLVFFSATKASVFNEFHQWFGIEPQVIDVSDQDITGGQVTHYLLETPTRKRVDMLRKIANLPEMHALVFFKQMATLEEVYQKLHHHHILVAMLSSNGRQIDRQQALAALKKGKLTFILTTDIAARGIDIPGLPAVINYDIPKDHATYIHRAGRTGRMGAPGAVLNLGNEHELRNFKQLMGQSKFDIQNGILYRGMLYGEEAIADLDLKKRRQHRKPGVKNEEQPKKKKKNRKRNRKNKGKPAAHKKR</sequence>
<name>A0A0R1ZJT4_9LACO</name>
<dbReference type="SMART" id="SM00490">
    <property type="entry name" value="HELICc"/>
    <property type="match status" value="1"/>
</dbReference>
<dbReference type="GO" id="GO:0016787">
    <property type="term" value="F:hydrolase activity"/>
    <property type="evidence" value="ECO:0007669"/>
    <property type="project" value="UniProtKB-KW"/>
</dbReference>
<dbReference type="GO" id="GO:0005829">
    <property type="term" value="C:cytosol"/>
    <property type="evidence" value="ECO:0007669"/>
    <property type="project" value="TreeGrafter"/>
</dbReference>
<dbReference type="Gene3D" id="3.40.50.300">
    <property type="entry name" value="P-loop containing nucleotide triphosphate hydrolases"/>
    <property type="match status" value="2"/>
</dbReference>
<feature type="domain" description="Helicase C-terminal" evidence="8">
    <location>
        <begin position="221"/>
        <end position="371"/>
    </location>
</feature>
<dbReference type="SMART" id="SM00487">
    <property type="entry name" value="DEXDc"/>
    <property type="match status" value="1"/>
</dbReference>
<evidence type="ECO:0000256" key="5">
    <source>
        <dbReference type="RuleBase" id="RU000492"/>
    </source>
</evidence>
<dbReference type="GO" id="GO:0005524">
    <property type="term" value="F:ATP binding"/>
    <property type="evidence" value="ECO:0007669"/>
    <property type="project" value="UniProtKB-KW"/>
</dbReference>
<dbReference type="STRING" id="1423820.FC64_GL000094"/>
<dbReference type="InterPro" id="IPR050547">
    <property type="entry name" value="DEAD_box_RNA_helicases"/>
</dbReference>
<proteinExistence type="inferred from homology"/>
<dbReference type="Pfam" id="PF00271">
    <property type="entry name" value="Helicase_C"/>
    <property type="match status" value="1"/>
</dbReference>
<evidence type="ECO:0000313" key="10">
    <source>
        <dbReference type="Proteomes" id="UP000051291"/>
    </source>
</evidence>
<dbReference type="SUPFAM" id="SSF52540">
    <property type="entry name" value="P-loop containing nucleoside triphosphate hydrolases"/>
    <property type="match status" value="1"/>
</dbReference>
<feature type="compositionally biased region" description="Basic residues" evidence="6">
    <location>
        <begin position="376"/>
        <end position="385"/>
    </location>
</feature>
<dbReference type="GO" id="GO:0003724">
    <property type="term" value="F:RNA helicase activity"/>
    <property type="evidence" value="ECO:0007669"/>
    <property type="project" value="TreeGrafter"/>
</dbReference>
<evidence type="ECO:0000256" key="2">
    <source>
        <dbReference type="ARBA" id="ARBA00022801"/>
    </source>
</evidence>
<dbReference type="GO" id="GO:0009409">
    <property type="term" value="P:response to cold"/>
    <property type="evidence" value="ECO:0007669"/>
    <property type="project" value="TreeGrafter"/>
</dbReference>
<evidence type="ECO:0000256" key="1">
    <source>
        <dbReference type="ARBA" id="ARBA00022741"/>
    </source>
</evidence>
<protein>
    <submittedName>
        <fullName evidence="9">ATP-dependent RNA helicase</fullName>
    </submittedName>
</protein>
<keyword evidence="4 5" id="KW-0067">ATP-binding</keyword>
<dbReference type="CDD" id="cd00268">
    <property type="entry name" value="DEADc"/>
    <property type="match status" value="1"/>
</dbReference>
<dbReference type="PANTHER" id="PTHR47963:SF7">
    <property type="entry name" value="ATP-DEPENDENT RNA HELICASE YFML-RELATED"/>
    <property type="match status" value="1"/>
</dbReference>
<reference evidence="9 10" key="1">
    <citation type="journal article" date="2015" name="Genome Announc.">
        <title>Expanding the biotechnology potential of lactobacilli through comparative genomics of 213 strains and associated genera.</title>
        <authorList>
            <person name="Sun Z."/>
            <person name="Harris H.M."/>
            <person name="McCann A."/>
            <person name="Guo C."/>
            <person name="Argimon S."/>
            <person name="Zhang W."/>
            <person name="Yang X."/>
            <person name="Jeffery I.B."/>
            <person name="Cooney J.C."/>
            <person name="Kagawa T.F."/>
            <person name="Liu W."/>
            <person name="Song Y."/>
            <person name="Salvetti E."/>
            <person name="Wrobel A."/>
            <person name="Rasinkangas P."/>
            <person name="Parkhill J."/>
            <person name="Rea M.C."/>
            <person name="O'Sullivan O."/>
            <person name="Ritari J."/>
            <person name="Douillard F.P."/>
            <person name="Paul Ross R."/>
            <person name="Yang R."/>
            <person name="Briner A.E."/>
            <person name="Felis G.E."/>
            <person name="de Vos W.M."/>
            <person name="Barrangou R."/>
            <person name="Klaenhammer T.R."/>
            <person name="Caufield P.W."/>
            <person name="Cui Y."/>
            <person name="Zhang H."/>
            <person name="O'Toole P.W."/>
        </authorList>
    </citation>
    <scope>NUCLEOTIDE SEQUENCE [LARGE SCALE GENOMIC DNA]</scope>
    <source>
        <strain evidence="9 10">DSM 20653</strain>
    </source>
</reference>